<dbReference type="AlphaFoldDB" id="A0AA84Z8D1"/>
<reference evidence="2" key="1">
    <citation type="submission" date="2023-11" db="UniProtKB">
        <authorList>
            <consortium name="WormBaseParasite"/>
        </authorList>
    </citation>
    <scope>IDENTIFICATION</scope>
</reference>
<evidence type="ECO:0000313" key="2">
    <source>
        <dbReference type="WBParaSite" id="SMRG1_13860.1"/>
    </source>
</evidence>
<accession>A0AA84Z8D1</accession>
<sequence>MVQLEHQTLLNNYIMICNENSLVMDIGLLTNVSRELKDRICADTFQKLQKRTNRELFTVDCEVDRVLGNESYIRSRLYSAIDACQLDYKRSMKIRNILWNKKLLSTLKQKTQKPLDESFRLRKTKSKLTHDSFCNSEHMKNYPSNTVVQSASPSLTSDQQLTMNMKSGQKLNTSRGFKLGKNEILLSDYNTRYKSESVITRPKEQGNFLTQWRPESDPLSWRDIQFTTIDSEARGKSRNRLCGAFNATSFQLIYAQ</sequence>
<evidence type="ECO:0000313" key="1">
    <source>
        <dbReference type="Proteomes" id="UP000050790"/>
    </source>
</evidence>
<proteinExistence type="predicted"/>
<dbReference type="WBParaSite" id="SMRG1_13860.1">
    <property type="protein sequence ID" value="SMRG1_13860.1"/>
    <property type="gene ID" value="SMRG1_13860"/>
</dbReference>
<name>A0AA84Z8D1_9TREM</name>
<dbReference type="Proteomes" id="UP000050790">
    <property type="component" value="Unassembled WGS sequence"/>
</dbReference>
<protein>
    <submittedName>
        <fullName evidence="2">Uncharacterized protein</fullName>
    </submittedName>
</protein>
<organism evidence="1 2">
    <name type="scientific">Schistosoma margrebowiei</name>
    <dbReference type="NCBI Taxonomy" id="48269"/>
    <lineage>
        <taxon>Eukaryota</taxon>
        <taxon>Metazoa</taxon>
        <taxon>Spiralia</taxon>
        <taxon>Lophotrochozoa</taxon>
        <taxon>Platyhelminthes</taxon>
        <taxon>Trematoda</taxon>
        <taxon>Digenea</taxon>
        <taxon>Strigeidida</taxon>
        <taxon>Schistosomatoidea</taxon>
        <taxon>Schistosomatidae</taxon>
        <taxon>Schistosoma</taxon>
    </lineage>
</organism>